<name>A0A2G8SNT1_9APHY</name>
<dbReference type="InterPro" id="IPR043472">
    <property type="entry name" value="Macro_dom-like"/>
</dbReference>
<evidence type="ECO:0000259" key="1">
    <source>
        <dbReference type="PROSITE" id="PS51154"/>
    </source>
</evidence>
<proteinExistence type="predicted"/>
<dbReference type="Gene3D" id="3.40.220.10">
    <property type="entry name" value="Leucine Aminopeptidase, subunit E, domain 1"/>
    <property type="match status" value="1"/>
</dbReference>
<dbReference type="Proteomes" id="UP000230002">
    <property type="component" value="Unassembled WGS sequence"/>
</dbReference>
<dbReference type="EMBL" id="AYKW01000003">
    <property type="protein sequence ID" value="PIL35410.1"/>
    <property type="molecule type" value="Genomic_DNA"/>
</dbReference>
<gene>
    <name evidence="2" type="ORF">GSI_02136</name>
</gene>
<dbReference type="PANTHER" id="PTHR11106:SF27">
    <property type="entry name" value="MACRO DOMAIN-CONTAINING PROTEIN"/>
    <property type="match status" value="1"/>
</dbReference>
<dbReference type="CDD" id="cd02908">
    <property type="entry name" value="Macro_OAADPr_deacetylase"/>
    <property type="match status" value="1"/>
</dbReference>
<accession>A0A2G8SNT1</accession>
<dbReference type="AlphaFoldDB" id="A0A2G8SNT1"/>
<feature type="domain" description="Macro" evidence="1">
    <location>
        <begin position="11"/>
        <end position="171"/>
    </location>
</feature>
<dbReference type="InterPro" id="IPR002589">
    <property type="entry name" value="Macro_dom"/>
</dbReference>
<comment type="caution">
    <text evidence="2">The sequence shown here is derived from an EMBL/GenBank/DDBJ whole genome shotgun (WGS) entry which is preliminary data.</text>
</comment>
<dbReference type="STRING" id="1077348.A0A2G8SNT1"/>
<keyword evidence="3" id="KW-1185">Reference proteome</keyword>
<evidence type="ECO:0000313" key="3">
    <source>
        <dbReference type="Proteomes" id="UP000230002"/>
    </source>
</evidence>
<dbReference type="PANTHER" id="PTHR11106">
    <property type="entry name" value="GANGLIOSIDE INDUCED DIFFERENTIATION ASSOCIATED PROTEIN 2-RELATED"/>
    <property type="match status" value="1"/>
</dbReference>
<dbReference type="Pfam" id="PF01661">
    <property type="entry name" value="Macro"/>
    <property type="match status" value="1"/>
</dbReference>
<sequence length="171" mass="18204">MPVALSRIPTLRELYKSGVLEAIADTAKGDITRLDLDCVVNAANRSLLGGGGVDGAIHAAAGPSLLEECRKLNGCDTGDAKITKGYDLPSAEQNAEQLASCYKKSLQLAVASSLKHIAFPSISTGIYGYPIQDATDIALNVVREFLDTAEGDKLERTIFVVWSNTDKGVYE</sequence>
<organism evidence="2 3">
    <name type="scientific">Ganoderma sinense ZZ0214-1</name>
    <dbReference type="NCBI Taxonomy" id="1077348"/>
    <lineage>
        <taxon>Eukaryota</taxon>
        <taxon>Fungi</taxon>
        <taxon>Dikarya</taxon>
        <taxon>Basidiomycota</taxon>
        <taxon>Agaricomycotina</taxon>
        <taxon>Agaricomycetes</taxon>
        <taxon>Polyporales</taxon>
        <taxon>Polyporaceae</taxon>
        <taxon>Ganoderma</taxon>
    </lineage>
</organism>
<dbReference type="PROSITE" id="PS51154">
    <property type="entry name" value="MACRO"/>
    <property type="match status" value="1"/>
</dbReference>
<dbReference type="SUPFAM" id="SSF52949">
    <property type="entry name" value="Macro domain-like"/>
    <property type="match status" value="1"/>
</dbReference>
<protein>
    <recommendedName>
        <fullName evidence="1">Macro domain-containing protein</fullName>
    </recommendedName>
</protein>
<dbReference type="OrthoDB" id="6077599at2759"/>
<dbReference type="SMART" id="SM00506">
    <property type="entry name" value="A1pp"/>
    <property type="match status" value="1"/>
</dbReference>
<evidence type="ECO:0000313" key="2">
    <source>
        <dbReference type="EMBL" id="PIL35410.1"/>
    </source>
</evidence>
<reference evidence="2 3" key="1">
    <citation type="journal article" date="2015" name="Sci. Rep.">
        <title>Chromosome-level genome map provides insights into diverse defense mechanisms in the medicinal fungus Ganoderma sinense.</title>
        <authorList>
            <person name="Zhu Y."/>
            <person name="Xu J."/>
            <person name="Sun C."/>
            <person name="Zhou S."/>
            <person name="Xu H."/>
            <person name="Nelson D.R."/>
            <person name="Qian J."/>
            <person name="Song J."/>
            <person name="Luo H."/>
            <person name="Xiang L."/>
            <person name="Li Y."/>
            <person name="Xu Z."/>
            <person name="Ji A."/>
            <person name="Wang L."/>
            <person name="Lu S."/>
            <person name="Hayward A."/>
            <person name="Sun W."/>
            <person name="Li X."/>
            <person name="Schwartz D.C."/>
            <person name="Wang Y."/>
            <person name="Chen S."/>
        </authorList>
    </citation>
    <scope>NUCLEOTIDE SEQUENCE [LARGE SCALE GENOMIC DNA]</scope>
    <source>
        <strain evidence="2 3">ZZ0214-1</strain>
    </source>
</reference>